<dbReference type="EMBL" id="BAAAHB010000019">
    <property type="protein sequence ID" value="GAA0460629.1"/>
    <property type="molecule type" value="Genomic_DNA"/>
</dbReference>
<comment type="caution">
    <text evidence="2">The sequence shown here is derived from an EMBL/GenBank/DDBJ whole genome shotgun (WGS) entry which is preliminary data.</text>
</comment>
<evidence type="ECO:0000256" key="1">
    <source>
        <dbReference type="SAM" id="SignalP"/>
    </source>
</evidence>
<keyword evidence="1" id="KW-0732">Signal</keyword>
<proteinExistence type="predicted"/>
<accession>A0ABN0ZVR0</accession>
<protein>
    <submittedName>
        <fullName evidence="2">Uncharacterized protein</fullName>
    </submittedName>
</protein>
<evidence type="ECO:0000313" key="3">
    <source>
        <dbReference type="Proteomes" id="UP001499895"/>
    </source>
</evidence>
<gene>
    <name evidence="2" type="ORF">GCM10009544_24010</name>
</gene>
<reference evidence="2 3" key="1">
    <citation type="journal article" date="2019" name="Int. J. Syst. Evol. Microbiol.">
        <title>The Global Catalogue of Microorganisms (GCM) 10K type strain sequencing project: providing services to taxonomists for standard genome sequencing and annotation.</title>
        <authorList>
            <consortium name="The Broad Institute Genomics Platform"/>
            <consortium name="The Broad Institute Genome Sequencing Center for Infectious Disease"/>
            <person name="Wu L."/>
            <person name="Ma J."/>
        </authorList>
    </citation>
    <scope>NUCLEOTIDE SEQUENCE [LARGE SCALE GENOMIC DNA]</scope>
    <source>
        <strain evidence="2 3">JCM 10649</strain>
    </source>
</reference>
<name>A0ABN0ZVR0_9ACTN</name>
<dbReference type="Proteomes" id="UP001499895">
    <property type="component" value="Unassembled WGS sequence"/>
</dbReference>
<sequence>MSIRRQATRAAFALGTSIALITGIATASPAATGSLTYKDAQGVEHQKVNPADGVCLSFEFPAVRVGNGTGTDAALYLDRECTQFLITVRKGTALVFGESRPQSIWFG</sequence>
<dbReference type="RefSeq" id="WP_344089522.1">
    <property type="nucleotide sequence ID" value="NZ_BAAAHB010000019.1"/>
</dbReference>
<feature type="chain" id="PRO_5046136733" evidence="1">
    <location>
        <begin position="28"/>
        <end position="107"/>
    </location>
</feature>
<evidence type="ECO:0000313" key="2">
    <source>
        <dbReference type="EMBL" id="GAA0460629.1"/>
    </source>
</evidence>
<organism evidence="2 3">
    <name type="scientific">Streptomyces stramineus</name>
    <dbReference type="NCBI Taxonomy" id="173861"/>
    <lineage>
        <taxon>Bacteria</taxon>
        <taxon>Bacillati</taxon>
        <taxon>Actinomycetota</taxon>
        <taxon>Actinomycetes</taxon>
        <taxon>Kitasatosporales</taxon>
        <taxon>Streptomycetaceae</taxon>
        <taxon>Streptomyces</taxon>
    </lineage>
</organism>
<keyword evidence="3" id="KW-1185">Reference proteome</keyword>
<feature type="signal peptide" evidence="1">
    <location>
        <begin position="1"/>
        <end position="27"/>
    </location>
</feature>